<sequence length="189" mass="22679">MSHNYFWFDNKYYLQRTGVAMGAKFAPSLANLFMARWEEDLIYSRDWPQLIFYRRYIDDILLLWEGDEFTLLNFFTTTLNFNELNIKLSFQYDYFTISFLDLTLFNTGNTISTKSYFKPTDRNSFIPKDSCHLPRWLANIPRGQFLRIHRNCTNREDFITQSNILKNRFIEKGYNATSLESEINEIVNM</sequence>
<gene>
    <name evidence="2" type="ORF">SPARVUS_LOCUS11850425</name>
</gene>
<dbReference type="Pfam" id="PF26215">
    <property type="entry name" value="HTH_animal"/>
    <property type="match status" value="1"/>
</dbReference>
<name>A0ABN9FDU6_9NEOB</name>
<dbReference type="InterPro" id="IPR043502">
    <property type="entry name" value="DNA/RNA_pol_sf"/>
</dbReference>
<organism evidence="2 3">
    <name type="scientific">Staurois parvus</name>
    <dbReference type="NCBI Taxonomy" id="386267"/>
    <lineage>
        <taxon>Eukaryota</taxon>
        <taxon>Metazoa</taxon>
        <taxon>Chordata</taxon>
        <taxon>Craniata</taxon>
        <taxon>Vertebrata</taxon>
        <taxon>Euteleostomi</taxon>
        <taxon>Amphibia</taxon>
        <taxon>Batrachia</taxon>
        <taxon>Anura</taxon>
        <taxon>Neobatrachia</taxon>
        <taxon>Ranoidea</taxon>
        <taxon>Ranidae</taxon>
        <taxon>Staurois</taxon>
    </lineage>
</organism>
<dbReference type="EMBL" id="CATNWA010016764">
    <property type="protein sequence ID" value="CAI9595210.1"/>
    <property type="molecule type" value="Genomic_DNA"/>
</dbReference>
<keyword evidence="3" id="KW-1185">Reference proteome</keyword>
<reference evidence="2" key="1">
    <citation type="submission" date="2023-05" db="EMBL/GenBank/DDBJ databases">
        <authorList>
            <person name="Stuckert A."/>
        </authorList>
    </citation>
    <scope>NUCLEOTIDE SEQUENCE</scope>
</reference>
<dbReference type="PANTHER" id="PTHR21301:SF10">
    <property type="entry name" value="REVERSE TRANSCRIPTASE DOMAIN-CONTAINING PROTEIN"/>
    <property type="match status" value="1"/>
</dbReference>
<evidence type="ECO:0000259" key="1">
    <source>
        <dbReference type="PROSITE" id="PS50878"/>
    </source>
</evidence>
<dbReference type="Proteomes" id="UP001162483">
    <property type="component" value="Unassembled WGS sequence"/>
</dbReference>
<accession>A0ABN9FDU6</accession>
<evidence type="ECO:0000313" key="2">
    <source>
        <dbReference type="EMBL" id="CAI9595210.1"/>
    </source>
</evidence>
<evidence type="ECO:0000313" key="3">
    <source>
        <dbReference type="Proteomes" id="UP001162483"/>
    </source>
</evidence>
<feature type="domain" description="Reverse transcriptase" evidence="1">
    <location>
        <begin position="1"/>
        <end position="111"/>
    </location>
</feature>
<proteinExistence type="predicted"/>
<dbReference type="PANTHER" id="PTHR21301">
    <property type="entry name" value="REVERSE TRANSCRIPTASE"/>
    <property type="match status" value="1"/>
</dbReference>
<dbReference type="SUPFAM" id="SSF56672">
    <property type="entry name" value="DNA/RNA polymerases"/>
    <property type="match status" value="1"/>
</dbReference>
<protein>
    <recommendedName>
        <fullName evidence="1">Reverse transcriptase domain-containing protein</fullName>
    </recommendedName>
</protein>
<dbReference type="PROSITE" id="PS50878">
    <property type="entry name" value="RT_POL"/>
    <property type="match status" value="1"/>
</dbReference>
<dbReference type="InterPro" id="IPR000477">
    <property type="entry name" value="RT_dom"/>
</dbReference>
<feature type="non-terminal residue" evidence="2">
    <location>
        <position position="189"/>
    </location>
</feature>
<comment type="caution">
    <text evidence="2">The sequence shown here is derived from an EMBL/GenBank/DDBJ whole genome shotgun (WGS) entry which is preliminary data.</text>
</comment>
<dbReference type="InterPro" id="IPR058912">
    <property type="entry name" value="HTH_animal"/>
</dbReference>